<dbReference type="Proteomes" id="UP000238479">
    <property type="component" value="Chromosome 2"/>
</dbReference>
<protein>
    <submittedName>
        <fullName evidence="1">Uncharacterized protein</fullName>
    </submittedName>
</protein>
<dbReference type="Gramene" id="PRQ47308">
    <property type="protein sequence ID" value="PRQ47308"/>
    <property type="gene ID" value="RchiOBHm_Chr2g0098281"/>
</dbReference>
<dbReference type="EMBL" id="PDCK01000040">
    <property type="protein sequence ID" value="PRQ47308.1"/>
    <property type="molecule type" value="Genomic_DNA"/>
</dbReference>
<sequence length="51" mass="5707">MSLLMTKQQTFSPRAYQLSVSSFLRPSFRFVLVPSACEGMITKKDSPGSLH</sequence>
<reference evidence="1 2" key="1">
    <citation type="journal article" date="2018" name="Nat. Genet.">
        <title>The Rosa genome provides new insights in the design of modern roses.</title>
        <authorList>
            <person name="Bendahmane M."/>
        </authorList>
    </citation>
    <scope>NUCLEOTIDE SEQUENCE [LARGE SCALE GENOMIC DNA]</scope>
    <source>
        <strain evidence="2">cv. Old Blush</strain>
    </source>
</reference>
<organism evidence="1 2">
    <name type="scientific">Rosa chinensis</name>
    <name type="common">China rose</name>
    <dbReference type="NCBI Taxonomy" id="74649"/>
    <lineage>
        <taxon>Eukaryota</taxon>
        <taxon>Viridiplantae</taxon>
        <taxon>Streptophyta</taxon>
        <taxon>Embryophyta</taxon>
        <taxon>Tracheophyta</taxon>
        <taxon>Spermatophyta</taxon>
        <taxon>Magnoliopsida</taxon>
        <taxon>eudicotyledons</taxon>
        <taxon>Gunneridae</taxon>
        <taxon>Pentapetalae</taxon>
        <taxon>rosids</taxon>
        <taxon>fabids</taxon>
        <taxon>Rosales</taxon>
        <taxon>Rosaceae</taxon>
        <taxon>Rosoideae</taxon>
        <taxon>Rosoideae incertae sedis</taxon>
        <taxon>Rosa</taxon>
    </lineage>
</organism>
<accession>A0A2P6RLK4</accession>
<proteinExistence type="predicted"/>
<dbReference type="AlphaFoldDB" id="A0A2P6RLK4"/>
<keyword evidence="2" id="KW-1185">Reference proteome</keyword>
<comment type="caution">
    <text evidence="1">The sequence shown here is derived from an EMBL/GenBank/DDBJ whole genome shotgun (WGS) entry which is preliminary data.</text>
</comment>
<evidence type="ECO:0000313" key="1">
    <source>
        <dbReference type="EMBL" id="PRQ47308.1"/>
    </source>
</evidence>
<evidence type="ECO:0000313" key="2">
    <source>
        <dbReference type="Proteomes" id="UP000238479"/>
    </source>
</evidence>
<gene>
    <name evidence="1" type="ORF">RchiOBHm_Chr2g0098281</name>
</gene>
<name>A0A2P6RLK4_ROSCH</name>